<organism evidence="1 2">
    <name type="scientific">Algoriphagus limi</name>
    <dbReference type="NCBI Taxonomy" id="2975273"/>
    <lineage>
        <taxon>Bacteria</taxon>
        <taxon>Pseudomonadati</taxon>
        <taxon>Bacteroidota</taxon>
        <taxon>Cytophagia</taxon>
        <taxon>Cytophagales</taxon>
        <taxon>Cyclobacteriaceae</taxon>
        <taxon>Algoriphagus</taxon>
    </lineage>
</organism>
<evidence type="ECO:0000313" key="2">
    <source>
        <dbReference type="Proteomes" id="UP001206788"/>
    </source>
</evidence>
<dbReference type="NCBIfam" id="TIGR04122">
    <property type="entry name" value="Xnuc_lig_assoc"/>
    <property type="match status" value="1"/>
</dbReference>
<evidence type="ECO:0000313" key="1">
    <source>
        <dbReference type="EMBL" id="MCS5489772.1"/>
    </source>
</evidence>
<protein>
    <submittedName>
        <fullName evidence="1">Ligase-associated DNA damage response exonuclease</fullName>
        <ecNumber evidence="1">3.1.-.-</ecNumber>
    </submittedName>
</protein>
<dbReference type="InterPro" id="IPR026360">
    <property type="entry name" value="Xnuc_lig_assoc"/>
</dbReference>
<dbReference type="GO" id="GO:0004527">
    <property type="term" value="F:exonuclease activity"/>
    <property type="evidence" value="ECO:0007669"/>
    <property type="project" value="UniProtKB-KW"/>
</dbReference>
<gene>
    <name evidence="1" type="ORF">NY014_04985</name>
</gene>
<dbReference type="PANTHER" id="PTHR11203:SF49">
    <property type="entry name" value="BLL1145 PROTEIN"/>
    <property type="match status" value="1"/>
</dbReference>
<keyword evidence="1" id="KW-0540">Nuclease</keyword>
<dbReference type="GO" id="GO:0016874">
    <property type="term" value="F:ligase activity"/>
    <property type="evidence" value="ECO:0007669"/>
    <property type="project" value="UniProtKB-KW"/>
</dbReference>
<accession>A0ABT2G767</accession>
<keyword evidence="2" id="KW-1185">Reference proteome</keyword>
<dbReference type="EC" id="3.1.-.-" evidence="1"/>
<name>A0ABT2G767_9BACT</name>
<dbReference type="Proteomes" id="UP001206788">
    <property type="component" value="Unassembled WGS sequence"/>
</dbReference>
<dbReference type="InterPro" id="IPR050698">
    <property type="entry name" value="MBL"/>
</dbReference>
<keyword evidence="1" id="KW-0436">Ligase</keyword>
<dbReference type="InterPro" id="IPR036866">
    <property type="entry name" value="RibonucZ/Hydroxyglut_hydro"/>
</dbReference>
<proteinExistence type="predicted"/>
<dbReference type="RefSeq" id="WP_259413451.1">
    <property type="nucleotide sequence ID" value="NZ_JANWGH010000001.1"/>
</dbReference>
<comment type="caution">
    <text evidence="1">The sequence shown here is derived from an EMBL/GenBank/DDBJ whole genome shotgun (WGS) entry which is preliminary data.</text>
</comment>
<keyword evidence="1" id="KW-0378">Hydrolase</keyword>
<dbReference type="EMBL" id="JANWGH010000001">
    <property type="protein sequence ID" value="MCS5489772.1"/>
    <property type="molecule type" value="Genomic_DNA"/>
</dbReference>
<reference evidence="1 2" key="1">
    <citation type="submission" date="2022-08" db="EMBL/GenBank/DDBJ databases">
        <title>Algoriphagus sp. CAU 1643 isolated from mud.</title>
        <authorList>
            <person name="Kim W."/>
        </authorList>
    </citation>
    <scope>NUCLEOTIDE SEQUENCE [LARGE SCALE GENOMIC DNA]</scope>
    <source>
        <strain evidence="1 2">CAU 1643</strain>
    </source>
</reference>
<sequence length="331" mass="37146">MNLLELTEFGLYCPPADVFIDPWRPVNRAVITHAHSDHARWGMKKYLAHHHSAEVMRLRLGSEINLETVDYSEVKTVNGVRISLHPAGHIPGSAQVRLEYQGKIAVVSGDYKVEADGLSTPFESIKCHEFVSECTFGLPIYKWESQQAIFDQINNWWKENTSEGRNSVLFAYSLGKAQRILQNLNREIGKVFVHGAICNTNQALLANGIDIWDVPKVNTDIPKSEYQGALIIAPPSAMGTPWMRKFSPYRTGICSGWMSIRGTRRRRAADRGFVLSDHADWEGLIQAIEATEAEKVYLTHGSTAAFGKFLQEEKGIDAVELQTLFGEEEAE</sequence>
<keyword evidence="1" id="KW-0269">Exonuclease</keyword>
<dbReference type="Gene3D" id="3.60.15.10">
    <property type="entry name" value="Ribonuclease Z/Hydroxyacylglutathione hydrolase-like"/>
    <property type="match status" value="1"/>
</dbReference>
<dbReference type="PANTHER" id="PTHR11203">
    <property type="entry name" value="CLEAVAGE AND POLYADENYLATION SPECIFICITY FACTOR FAMILY MEMBER"/>
    <property type="match status" value="1"/>
</dbReference>
<dbReference type="SUPFAM" id="SSF56281">
    <property type="entry name" value="Metallo-hydrolase/oxidoreductase"/>
    <property type="match status" value="1"/>
</dbReference>